<protein>
    <submittedName>
        <fullName evidence="1">Uncharacterized protein</fullName>
    </submittedName>
</protein>
<evidence type="ECO:0000313" key="1">
    <source>
        <dbReference type="EMBL" id="KAK2887692.1"/>
    </source>
</evidence>
<sequence>MRQLITRKATSANAPSFPVSSCVLHRGQVTVEEPPVPQATVRLAESTLVARADARVPRPDGTPSSNVREQGRAGLIVTSKLIAVQKKRILNGADRMWMRPKCINAAVCVT</sequence>
<evidence type="ECO:0000313" key="2">
    <source>
        <dbReference type="Proteomes" id="UP001187343"/>
    </source>
</evidence>
<dbReference type="EMBL" id="JAUYZG010000015">
    <property type="protein sequence ID" value="KAK2887692.1"/>
    <property type="molecule type" value="Genomic_DNA"/>
</dbReference>
<gene>
    <name evidence="1" type="ORF">Q8A67_015920</name>
</gene>
<dbReference type="AlphaFoldDB" id="A0AA88TTV2"/>
<organism evidence="1 2">
    <name type="scientific">Cirrhinus molitorella</name>
    <name type="common">mud carp</name>
    <dbReference type="NCBI Taxonomy" id="172907"/>
    <lineage>
        <taxon>Eukaryota</taxon>
        <taxon>Metazoa</taxon>
        <taxon>Chordata</taxon>
        <taxon>Craniata</taxon>
        <taxon>Vertebrata</taxon>
        <taxon>Euteleostomi</taxon>
        <taxon>Actinopterygii</taxon>
        <taxon>Neopterygii</taxon>
        <taxon>Teleostei</taxon>
        <taxon>Ostariophysi</taxon>
        <taxon>Cypriniformes</taxon>
        <taxon>Cyprinidae</taxon>
        <taxon>Labeoninae</taxon>
        <taxon>Labeonini</taxon>
        <taxon>Cirrhinus</taxon>
    </lineage>
</organism>
<reference evidence="1" key="1">
    <citation type="submission" date="2023-08" db="EMBL/GenBank/DDBJ databases">
        <title>Chromosome-level Genome Assembly of mud carp (Cirrhinus molitorella).</title>
        <authorList>
            <person name="Liu H."/>
        </authorList>
    </citation>
    <scope>NUCLEOTIDE SEQUENCE</scope>
    <source>
        <strain evidence="1">Prfri</strain>
        <tissue evidence="1">Muscle</tissue>
    </source>
</reference>
<name>A0AA88TTV2_9TELE</name>
<proteinExistence type="predicted"/>
<accession>A0AA88TTV2</accession>
<dbReference type="Proteomes" id="UP001187343">
    <property type="component" value="Unassembled WGS sequence"/>
</dbReference>
<keyword evidence="2" id="KW-1185">Reference proteome</keyword>
<comment type="caution">
    <text evidence="1">The sequence shown here is derived from an EMBL/GenBank/DDBJ whole genome shotgun (WGS) entry which is preliminary data.</text>
</comment>